<keyword evidence="3" id="KW-1185">Reference proteome</keyword>
<dbReference type="GO" id="GO:0000462">
    <property type="term" value="P:maturation of SSU-rRNA from tricistronic rRNA transcript (SSU-rRNA, 5.8S rRNA, LSU-rRNA)"/>
    <property type="evidence" value="ECO:0007669"/>
    <property type="project" value="InterPro"/>
</dbReference>
<dbReference type="AlphaFoldDB" id="A0A2K3Q8Q8"/>
<dbReference type="GO" id="GO:0034455">
    <property type="term" value="C:t-UTP complex"/>
    <property type="evidence" value="ECO:0007669"/>
    <property type="project" value="TreeGrafter"/>
</dbReference>
<organism evidence="2 3">
    <name type="scientific">Tolypocladium capitatum</name>
    <dbReference type="NCBI Taxonomy" id="45235"/>
    <lineage>
        <taxon>Eukaryota</taxon>
        <taxon>Fungi</taxon>
        <taxon>Dikarya</taxon>
        <taxon>Ascomycota</taxon>
        <taxon>Pezizomycotina</taxon>
        <taxon>Sordariomycetes</taxon>
        <taxon>Hypocreomycetidae</taxon>
        <taxon>Hypocreales</taxon>
        <taxon>Ophiocordycipitaceae</taxon>
        <taxon>Tolypocladium</taxon>
    </lineage>
</organism>
<dbReference type="Proteomes" id="UP000236621">
    <property type="component" value="Unassembled WGS sequence"/>
</dbReference>
<feature type="compositionally biased region" description="Acidic residues" evidence="1">
    <location>
        <begin position="627"/>
        <end position="646"/>
    </location>
</feature>
<reference evidence="2 3" key="1">
    <citation type="submission" date="2017-08" db="EMBL/GenBank/DDBJ databases">
        <title>Harnessing the power of phylogenomics to disentangle the directionality and signatures of interkingdom host jumping in the parasitic fungal genus Tolypocladium.</title>
        <authorList>
            <person name="Quandt C.A."/>
            <person name="Patterson W."/>
            <person name="Spatafora J.W."/>
        </authorList>
    </citation>
    <scope>NUCLEOTIDE SEQUENCE [LARGE SCALE GENOMIC DNA]</scope>
    <source>
        <strain evidence="2 3">CBS 113982</strain>
    </source>
</reference>
<evidence type="ECO:0000313" key="3">
    <source>
        <dbReference type="Proteomes" id="UP000236621"/>
    </source>
</evidence>
<dbReference type="SUPFAM" id="SSF50978">
    <property type="entry name" value="WD40 repeat-like"/>
    <property type="match status" value="2"/>
</dbReference>
<gene>
    <name evidence="2" type="ORF">TCAP_06112</name>
</gene>
<dbReference type="SMART" id="SM00320">
    <property type="entry name" value="WD40"/>
    <property type="match status" value="6"/>
</dbReference>
<dbReference type="OrthoDB" id="8883818at2759"/>
<dbReference type="STRING" id="45235.A0A2K3Q8Q8"/>
<dbReference type="InterPro" id="IPR001680">
    <property type="entry name" value="WD40_rpt"/>
</dbReference>
<evidence type="ECO:0000313" key="2">
    <source>
        <dbReference type="EMBL" id="PNY23942.1"/>
    </source>
</evidence>
<dbReference type="InterPro" id="IPR036322">
    <property type="entry name" value="WD40_repeat_dom_sf"/>
</dbReference>
<dbReference type="Pfam" id="PF00400">
    <property type="entry name" value="WD40"/>
    <property type="match status" value="2"/>
</dbReference>
<name>A0A2K3Q8Q8_9HYPO</name>
<dbReference type="PANTHER" id="PTHR44163">
    <property type="entry name" value="U3 SMALL NUCLEOLAR RNA-ASSOCIATED PROTEIN 4 HOMOLOG"/>
    <property type="match status" value="1"/>
</dbReference>
<dbReference type="PANTHER" id="PTHR44163:SF1">
    <property type="entry name" value="U3 SMALL NUCLEOLAR RNA-ASSOCIATED PROTEIN 4 HOMOLOG"/>
    <property type="match status" value="1"/>
</dbReference>
<proteinExistence type="predicted"/>
<comment type="caution">
    <text evidence="2">The sequence shown here is derived from an EMBL/GenBank/DDBJ whole genome shotgun (WGS) entry which is preliminary data.</text>
</comment>
<accession>A0A2K3Q8Q8</accession>
<protein>
    <submittedName>
        <fullName evidence="2">U3 small nucleolar RNA-associated protein 4</fullName>
    </submittedName>
</protein>
<dbReference type="EMBL" id="NRSZ01001005">
    <property type="protein sequence ID" value="PNY23942.1"/>
    <property type="molecule type" value="Genomic_DNA"/>
</dbReference>
<dbReference type="GO" id="GO:0003723">
    <property type="term" value="F:RNA binding"/>
    <property type="evidence" value="ECO:0007669"/>
    <property type="project" value="TreeGrafter"/>
</dbReference>
<feature type="region of interest" description="Disordered" evidence="1">
    <location>
        <begin position="626"/>
        <end position="648"/>
    </location>
</feature>
<feature type="region of interest" description="Disordered" evidence="1">
    <location>
        <begin position="789"/>
        <end position="821"/>
    </location>
</feature>
<dbReference type="InterPro" id="IPR046351">
    <property type="entry name" value="UTP4"/>
</dbReference>
<feature type="non-terminal residue" evidence="2">
    <location>
        <position position="1"/>
    </location>
</feature>
<dbReference type="GO" id="GO:0032040">
    <property type="term" value="C:small-subunit processome"/>
    <property type="evidence" value="ECO:0007669"/>
    <property type="project" value="TreeGrafter"/>
</dbReference>
<dbReference type="GO" id="GO:0030686">
    <property type="term" value="C:90S preribosome"/>
    <property type="evidence" value="ECO:0007669"/>
    <property type="project" value="InterPro"/>
</dbReference>
<evidence type="ECO:0000256" key="1">
    <source>
        <dbReference type="SAM" id="MobiDB-lite"/>
    </source>
</evidence>
<sequence>QPRPTRLASRSPDTCLNTRAANCTRLRVYGACGTQRRAMDVHRCRFVPYQPSAINAVAFSHPKTKTAKHNSVARLAIGRANGDIEIWNPSSGTWHQEFVIRGGKDRSIDGLVWINEPDQELGGGRVMIGRSRLFSIGYTSTITEWDLEKGRPKRHASGQHGDIWCLAAQPAGPADGSTLEPQNSNKLIAGTIDGELVMYSVEDDDLRLQRVLVKSPTKKSRMVSIAFQSRKVVIVGCSDSTIRAYDIAKGHMLRRMTLGSDLAGGAKDIIVWSVKCLPNGNIVSGDSTGQICVWDGKTYTQAQRIQSHKQDVLSLATSADGTAILSGGMDRRTILYKQNTGAGQRWGKVWGRRYHDHDVKAMASFEHGRISVVVSGGPDAKLMVVPLKEMGRENHRMISNLPQQPPVISASNARFMVSWWDRQVHVWVLRKAANELFESGGDGVDINQNRKLLKTIVVKGDSNIASATVNQDGTLLVVSTATDVKAFRLEHQDPAKPSDVKVDSVELPPMLTQLGATQVQLSPDGNWLCLVQEGSQMLMAGIEVKPGAEVSSSSVVAVKPQRLSRLRRHIARYITNGGLGSYDRSITHVAFSPDSKMVAAADLAGYMDTWILRGHEEGLQNGKAIEGADDEASSSESDSSDDETEAVDAHGQWIRNPNARQLPKLPSAPVVLSFANSVPGSPGPMGTKAEGPDAGDYVLAAITSSWNILAFHPRQGSLTPWSRRHPRKSLPAAVRDLLDLPKGVLWQDSRMWVYGVSFLLMLDMGQDLPKPTLGADAAAADSLVAQGMKRKRTGQTTGAGGKMAGENLVPHKVRKHGDEEQYEDIDVGETPHADASDSDDEIPDADGELAQLRNANKGNGCTDEAVCGTNERRGWWITYKYRPILGIVPLNAADQPSEMALVERPTWDVEMPERYFAGNEWER</sequence>
<dbReference type="InterPro" id="IPR015943">
    <property type="entry name" value="WD40/YVTN_repeat-like_dom_sf"/>
</dbReference>
<dbReference type="Gene3D" id="2.130.10.10">
    <property type="entry name" value="YVTN repeat-like/Quinoprotein amine dehydrogenase"/>
    <property type="match status" value="3"/>
</dbReference>